<dbReference type="InterPro" id="IPR000868">
    <property type="entry name" value="Isochorismatase-like_dom"/>
</dbReference>
<evidence type="ECO:0000256" key="1">
    <source>
        <dbReference type="ARBA" id="ARBA00022801"/>
    </source>
</evidence>
<reference evidence="3 4" key="1">
    <citation type="submission" date="2017-03" db="EMBL/GenBank/DDBJ databases">
        <authorList>
            <person name="Afonso C.L."/>
            <person name="Miller P.J."/>
            <person name="Scott M.A."/>
            <person name="Spackman E."/>
            <person name="Goraichik I."/>
            <person name="Dimitrov K.M."/>
            <person name="Suarez D.L."/>
            <person name="Swayne D.E."/>
        </authorList>
    </citation>
    <scope>NUCLEOTIDE SEQUENCE [LARGE SCALE GENOMIC DNA]</scope>
    <source>
        <strain evidence="3 4">CECT 7745</strain>
    </source>
</reference>
<accession>A0A1X7BY82</accession>
<dbReference type="EC" id="3.5.2.19" evidence="3"/>
<dbReference type="Pfam" id="PF00857">
    <property type="entry name" value="Isochorismatase"/>
    <property type="match status" value="1"/>
</dbReference>
<protein>
    <submittedName>
        <fullName evidence="3">Streptothricin hydrolase</fullName>
        <ecNumber evidence="3">3.5.2.19</ecNumber>
    </submittedName>
</protein>
<gene>
    <name evidence="3" type="primary">sttH_2</name>
    <name evidence="3" type="ORF">ROA7745_04400</name>
</gene>
<dbReference type="InterPro" id="IPR036380">
    <property type="entry name" value="Isochorismatase-like_sf"/>
</dbReference>
<sequence>MKTALLVIDVQMALANEDAAGAERSCPEAEDNIASLLKKFRASGNHVVHIHHHGTDPDDPFHPDAPGSAVQPVAAPVDGEPVVIKSGSSGFVGTPLQTILQDAGIERVVLCGATANHCVESTTRSAADLGFQPVYASDAVWTYGITGPDGIFHSADQIHSVSMATLEGEIAAVTCTKDILAT</sequence>
<evidence type="ECO:0000313" key="3">
    <source>
        <dbReference type="EMBL" id="SMC14532.1"/>
    </source>
</evidence>
<dbReference type="Proteomes" id="UP000193224">
    <property type="component" value="Unassembled WGS sequence"/>
</dbReference>
<feature type="domain" description="Isochorismatase-like" evidence="2">
    <location>
        <begin position="3"/>
        <end position="175"/>
    </location>
</feature>
<dbReference type="OrthoDB" id="9794942at2"/>
<dbReference type="GO" id="GO:0016787">
    <property type="term" value="F:hydrolase activity"/>
    <property type="evidence" value="ECO:0007669"/>
    <property type="project" value="UniProtKB-KW"/>
</dbReference>
<dbReference type="EMBL" id="FWXB01000029">
    <property type="protein sequence ID" value="SMC14532.1"/>
    <property type="molecule type" value="Genomic_DNA"/>
</dbReference>
<dbReference type="Gene3D" id="3.40.50.850">
    <property type="entry name" value="Isochorismatase-like"/>
    <property type="match status" value="1"/>
</dbReference>
<dbReference type="PANTHER" id="PTHR43540:SF1">
    <property type="entry name" value="ISOCHORISMATASE HYDROLASE"/>
    <property type="match status" value="1"/>
</dbReference>
<dbReference type="InterPro" id="IPR050272">
    <property type="entry name" value="Isochorismatase-like_hydrls"/>
</dbReference>
<dbReference type="SUPFAM" id="SSF52499">
    <property type="entry name" value="Isochorismatase-like hydrolases"/>
    <property type="match status" value="1"/>
</dbReference>
<evidence type="ECO:0000259" key="2">
    <source>
        <dbReference type="Pfam" id="PF00857"/>
    </source>
</evidence>
<organism evidence="3 4">
    <name type="scientific">Roseovarius aestuarii</name>
    <dbReference type="NCBI Taxonomy" id="475083"/>
    <lineage>
        <taxon>Bacteria</taxon>
        <taxon>Pseudomonadati</taxon>
        <taxon>Pseudomonadota</taxon>
        <taxon>Alphaproteobacteria</taxon>
        <taxon>Rhodobacterales</taxon>
        <taxon>Roseobacteraceae</taxon>
        <taxon>Roseovarius</taxon>
    </lineage>
</organism>
<keyword evidence="4" id="KW-1185">Reference proteome</keyword>
<dbReference type="AlphaFoldDB" id="A0A1X7BY82"/>
<proteinExistence type="predicted"/>
<keyword evidence="1 3" id="KW-0378">Hydrolase</keyword>
<name>A0A1X7BY82_9RHOB</name>
<dbReference type="PANTHER" id="PTHR43540">
    <property type="entry name" value="PEROXYUREIDOACRYLATE/UREIDOACRYLATE AMIDOHYDROLASE-RELATED"/>
    <property type="match status" value="1"/>
</dbReference>
<dbReference type="RefSeq" id="WP_085802425.1">
    <property type="nucleotide sequence ID" value="NZ_FWXB01000029.1"/>
</dbReference>
<evidence type="ECO:0000313" key="4">
    <source>
        <dbReference type="Proteomes" id="UP000193224"/>
    </source>
</evidence>